<dbReference type="SUPFAM" id="SSF53383">
    <property type="entry name" value="PLP-dependent transferases"/>
    <property type="match status" value="1"/>
</dbReference>
<comment type="caution">
    <text evidence="3">The sequence shown here is derived from an EMBL/GenBank/DDBJ whole genome shotgun (WGS) entry which is preliminary data.</text>
</comment>
<dbReference type="PANTHER" id="PTHR43586:SF21">
    <property type="entry name" value="PYRIDOXAL PHOSPHATE (PLP)-DEPENDENT ASPARTATE AMINOTRANSFERASE SUPERFAMILY"/>
    <property type="match status" value="1"/>
</dbReference>
<reference evidence="3 4" key="1">
    <citation type="submission" date="2019-03" db="EMBL/GenBank/DDBJ databases">
        <title>Genomic Encyclopedia of Type Strains, Phase IV (KMG-IV): sequencing the most valuable type-strain genomes for metagenomic binning, comparative biology and taxonomic classification.</title>
        <authorList>
            <person name="Goeker M."/>
        </authorList>
    </citation>
    <scope>NUCLEOTIDE SEQUENCE [LARGE SCALE GENOMIC DNA]</scope>
    <source>
        <strain evidence="3 4">DSM 103792</strain>
    </source>
</reference>
<keyword evidence="1" id="KW-0663">Pyridoxal phosphate</keyword>
<dbReference type="InterPro" id="IPR000192">
    <property type="entry name" value="Aminotrans_V_dom"/>
</dbReference>
<evidence type="ECO:0000313" key="4">
    <source>
        <dbReference type="Proteomes" id="UP000295375"/>
    </source>
</evidence>
<dbReference type="InterPro" id="IPR011340">
    <property type="entry name" value="Cys_dSase-rel"/>
</dbReference>
<name>A0A4R6UWU0_9GAMM</name>
<accession>A0A4R6UWU0</accession>
<proteinExistence type="predicted"/>
<dbReference type="PANTHER" id="PTHR43586">
    <property type="entry name" value="CYSTEINE DESULFURASE"/>
    <property type="match status" value="1"/>
</dbReference>
<dbReference type="Gene3D" id="3.90.1150.10">
    <property type="entry name" value="Aspartate Aminotransferase, domain 1"/>
    <property type="match status" value="1"/>
</dbReference>
<dbReference type="InterPro" id="IPR015424">
    <property type="entry name" value="PyrdxlP-dep_Trfase"/>
</dbReference>
<evidence type="ECO:0000256" key="1">
    <source>
        <dbReference type="ARBA" id="ARBA00022898"/>
    </source>
</evidence>
<keyword evidence="4" id="KW-1185">Reference proteome</keyword>
<organism evidence="3 4">
    <name type="scientific">Permianibacter aggregans</name>
    <dbReference type="NCBI Taxonomy" id="1510150"/>
    <lineage>
        <taxon>Bacteria</taxon>
        <taxon>Pseudomonadati</taxon>
        <taxon>Pseudomonadota</taxon>
        <taxon>Gammaproteobacteria</taxon>
        <taxon>Pseudomonadales</taxon>
        <taxon>Pseudomonadaceae</taxon>
        <taxon>Permianibacter</taxon>
    </lineage>
</organism>
<gene>
    <name evidence="3" type="ORF">EV696_10254</name>
</gene>
<dbReference type="NCBIfam" id="TIGR01976">
    <property type="entry name" value="am_tr_V_VC1184"/>
    <property type="match status" value="1"/>
</dbReference>
<evidence type="ECO:0000313" key="3">
    <source>
        <dbReference type="EMBL" id="TDQ50373.1"/>
    </source>
</evidence>
<dbReference type="InterPro" id="IPR015422">
    <property type="entry name" value="PyrdxlP-dep_Trfase_small"/>
</dbReference>
<dbReference type="AlphaFoldDB" id="A0A4R6UWU0"/>
<dbReference type="EMBL" id="SNYM01000002">
    <property type="protein sequence ID" value="TDQ50373.1"/>
    <property type="molecule type" value="Genomic_DNA"/>
</dbReference>
<dbReference type="Proteomes" id="UP000295375">
    <property type="component" value="Unassembled WGS sequence"/>
</dbReference>
<dbReference type="InterPro" id="IPR015421">
    <property type="entry name" value="PyrdxlP-dep_Trfase_major"/>
</dbReference>
<dbReference type="OrthoDB" id="7592443at2"/>
<dbReference type="RefSeq" id="WP_133587481.1">
    <property type="nucleotide sequence ID" value="NZ_CP037953.1"/>
</dbReference>
<evidence type="ECO:0000259" key="2">
    <source>
        <dbReference type="Pfam" id="PF00266"/>
    </source>
</evidence>
<dbReference type="Gene3D" id="3.40.640.10">
    <property type="entry name" value="Type I PLP-dependent aspartate aminotransferase-like (Major domain)"/>
    <property type="match status" value="1"/>
</dbReference>
<sequence length="404" mass="44890">MFDVAQARKRFPALNSGAIFMDNAGGSLILQSVADEIRDYLLTDNVQHGASYRHSQQGAKRLADSTEKFRRMFNARFADEMIFGPSATQLLKNLSIALAPMIQPGDELIVSNTEHEANVGPWAALAEQCGATLRFWKVHRETFRLEIDDLFDLITPKTRLIAFCQVSNILGAINPVRAVTQLARERNILTVVDGVAYAPHGAVDVQALDCDAYVVSLYKVFGPHIGLMYGRRELMQTLRNVNHAHIPTEHAPYRFQPGGICYELAVGAGRLVDYLSGDAETSWSAISQRLQAFAAHENKLTNMLLDYLKQQTRVRIVGPGDTRNRVGTVSFTVKGMTPEQVCLVTDQHDIGIRHGHFHSVQLLRELGVFDQGGVVRVSLAHYNSSEEIQRLLNALDQALTNAQK</sequence>
<feature type="domain" description="Aminotransferase class V" evidence="2">
    <location>
        <begin position="19"/>
        <end position="391"/>
    </location>
</feature>
<dbReference type="Pfam" id="PF00266">
    <property type="entry name" value="Aminotran_5"/>
    <property type="match status" value="1"/>
</dbReference>
<protein>
    <submittedName>
        <fullName evidence="3">Cysteine desulfurase family protein (TIGR01976 family)</fullName>
    </submittedName>
</protein>